<sequence>MSIKDFIGLKEYVANTPIQSYVFIYILIITGGRFGEVQRL</sequence>
<evidence type="ECO:0000256" key="1">
    <source>
        <dbReference type="SAM" id="Phobius"/>
    </source>
</evidence>
<organism evidence="2 3">
    <name type="scientific">Staphylococcus simiae CCM 7213 = CCUG 51256</name>
    <dbReference type="NCBI Taxonomy" id="911238"/>
    <lineage>
        <taxon>Bacteria</taxon>
        <taxon>Bacillati</taxon>
        <taxon>Bacillota</taxon>
        <taxon>Bacilli</taxon>
        <taxon>Bacillales</taxon>
        <taxon>Staphylococcaceae</taxon>
        <taxon>Staphylococcus</taxon>
    </lineage>
</organism>
<accession>G5JI93</accession>
<dbReference type="AlphaFoldDB" id="G5JI93"/>
<evidence type="ECO:0000313" key="3">
    <source>
        <dbReference type="Proteomes" id="UP000005413"/>
    </source>
</evidence>
<protein>
    <submittedName>
        <fullName evidence="2">Integrase</fullName>
    </submittedName>
</protein>
<feature type="non-terminal residue" evidence="2">
    <location>
        <position position="40"/>
    </location>
</feature>
<dbReference type="EMBL" id="AEUN01000398">
    <property type="protein sequence ID" value="EHJ08086.1"/>
    <property type="molecule type" value="Genomic_DNA"/>
</dbReference>
<keyword evidence="1" id="KW-1133">Transmembrane helix</keyword>
<name>G5JI93_9STAP</name>
<gene>
    <name evidence="2" type="ORF">SS7213T_05896</name>
</gene>
<keyword evidence="3" id="KW-1185">Reference proteome</keyword>
<comment type="caution">
    <text evidence="2">The sequence shown here is derived from an EMBL/GenBank/DDBJ whole genome shotgun (WGS) entry which is preliminary data.</text>
</comment>
<proteinExistence type="predicted"/>
<keyword evidence="1" id="KW-0472">Membrane</keyword>
<evidence type="ECO:0000313" key="2">
    <source>
        <dbReference type="EMBL" id="EHJ08086.1"/>
    </source>
</evidence>
<dbReference type="Proteomes" id="UP000005413">
    <property type="component" value="Unassembled WGS sequence"/>
</dbReference>
<keyword evidence="1" id="KW-0812">Transmembrane</keyword>
<feature type="transmembrane region" description="Helical" evidence="1">
    <location>
        <begin position="18"/>
        <end position="35"/>
    </location>
</feature>
<reference evidence="2 3" key="1">
    <citation type="journal article" date="2012" name="BMC Genomics">
        <title>Comparative genomic analysis of the genus Staphylococcus including Staphylococcus aureus and its newly described sister species Staphylococcus simiae.</title>
        <authorList>
            <person name="Suzuki H."/>
            <person name="Lefebure T."/>
            <person name="Pavinski Bitar P."/>
            <person name="Stanhope M.J."/>
        </authorList>
    </citation>
    <scope>NUCLEOTIDE SEQUENCE [LARGE SCALE GENOMIC DNA]</scope>
    <source>
        <strain evidence="2 3">CCM 7213</strain>
    </source>
</reference>